<keyword evidence="1" id="KW-0472">Membrane</keyword>
<proteinExistence type="predicted"/>
<accession>A0A1F5GUD4</accession>
<evidence type="ECO:0000313" key="3">
    <source>
        <dbReference type="Proteomes" id="UP000178336"/>
    </source>
</evidence>
<dbReference type="Proteomes" id="UP000178336">
    <property type="component" value="Unassembled WGS sequence"/>
</dbReference>
<protein>
    <submittedName>
        <fullName evidence="2">Uncharacterized protein</fullName>
    </submittedName>
</protein>
<dbReference type="AlphaFoldDB" id="A0A1F5GUD4"/>
<feature type="transmembrane region" description="Helical" evidence="1">
    <location>
        <begin position="7"/>
        <end position="25"/>
    </location>
</feature>
<keyword evidence="1" id="KW-1133">Transmembrane helix</keyword>
<gene>
    <name evidence="2" type="ORF">A3A48_03605</name>
</gene>
<evidence type="ECO:0000256" key="1">
    <source>
        <dbReference type="SAM" id="Phobius"/>
    </source>
</evidence>
<reference evidence="2 3" key="1">
    <citation type="journal article" date="2016" name="Nat. Commun.">
        <title>Thousands of microbial genomes shed light on interconnected biogeochemical processes in an aquifer system.</title>
        <authorList>
            <person name="Anantharaman K."/>
            <person name="Brown C.T."/>
            <person name="Hug L.A."/>
            <person name="Sharon I."/>
            <person name="Castelle C.J."/>
            <person name="Probst A.J."/>
            <person name="Thomas B.C."/>
            <person name="Singh A."/>
            <person name="Wilkins M.J."/>
            <person name="Karaoz U."/>
            <person name="Brodie E.L."/>
            <person name="Williams K.H."/>
            <person name="Hubbard S.S."/>
            <person name="Banfield J.F."/>
        </authorList>
    </citation>
    <scope>NUCLEOTIDE SEQUENCE [LARGE SCALE GENOMIC DNA]</scope>
</reference>
<comment type="caution">
    <text evidence="2">The sequence shown here is derived from an EMBL/GenBank/DDBJ whole genome shotgun (WGS) entry which is preliminary data.</text>
</comment>
<name>A0A1F5GUD4_9BACT</name>
<keyword evidence="1" id="KW-0812">Transmembrane</keyword>
<dbReference type="STRING" id="1797724.A3A48_03605"/>
<evidence type="ECO:0000313" key="2">
    <source>
        <dbReference type="EMBL" id="OGD95496.1"/>
    </source>
</evidence>
<organism evidence="2 3">
    <name type="scientific">Candidatus Curtissbacteria bacterium RIFCSPLOWO2_01_FULL_37_9</name>
    <dbReference type="NCBI Taxonomy" id="1797724"/>
    <lineage>
        <taxon>Bacteria</taxon>
        <taxon>Candidatus Curtissiibacteriota</taxon>
    </lineage>
</organism>
<dbReference type="EMBL" id="MFBN01000018">
    <property type="protein sequence ID" value="OGD95496.1"/>
    <property type="molecule type" value="Genomic_DNA"/>
</dbReference>
<sequence length="159" mass="18523">MKKLFKAVFSIIGIGFIGFVIMGIYGGNLQNNRKKWVEKNYERYFNSQKAYYDSLNNQNTIHFPNPVENLEDAKKIMETCMYQFDEVHCEYVIDGTLWIGEPKLWVMSTIGPYTSARNTTVVNGLTQEQWIYGDPLSGASYVYFNNDKLTSWQNFSNNY</sequence>